<dbReference type="KEGG" id="mea:Mex_1p2737"/>
<dbReference type="eggNOG" id="COG1556">
    <property type="taxonomic scope" value="Bacteria"/>
</dbReference>
<evidence type="ECO:0000313" key="2">
    <source>
        <dbReference type="EMBL" id="ACS40502.1"/>
    </source>
</evidence>
<evidence type="ECO:0000259" key="1">
    <source>
        <dbReference type="Pfam" id="PF02589"/>
    </source>
</evidence>
<reference evidence="2 3" key="1">
    <citation type="journal article" date="2009" name="PLoS ONE">
        <title>Methylobacterium genome sequences: a reference blueprint to investigate microbial metabolism of C1 compounds from natural and industrial sources.</title>
        <authorList>
            <person name="Vuilleumier S."/>
            <person name="Chistoserdova L."/>
            <person name="Lee M.-C."/>
            <person name="Bringel F."/>
            <person name="Lajus A."/>
            <person name="Zhou Y."/>
            <person name="Gourion B."/>
            <person name="Barbe V."/>
            <person name="Chang J."/>
            <person name="Cruveiller S."/>
            <person name="Dossat C."/>
            <person name="Gillett W."/>
            <person name="Gruffaz C."/>
            <person name="Haugen E."/>
            <person name="Hourcade E."/>
            <person name="Levy R."/>
            <person name="Mangenot S."/>
            <person name="Muller E."/>
            <person name="Nadalig T."/>
            <person name="Pagni M."/>
            <person name="Penny C."/>
            <person name="Peyraud R."/>
            <person name="Robinson D.G."/>
            <person name="Roche D."/>
            <person name="Rouy Z."/>
            <person name="Saenampechek C."/>
            <person name="Salvignol G."/>
            <person name="Vallenet D."/>
            <person name="Wu Z."/>
            <person name="Marx C.J."/>
            <person name="Vorholt J.A."/>
            <person name="Olson M.V."/>
            <person name="Kaul R."/>
            <person name="Weissenbach J."/>
            <person name="Medigue C."/>
            <person name="Lidstrom M.E."/>
        </authorList>
    </citation>
    <scope>NUCLEOTIDE SEQUENCE [LARGE SCALE GENOMIC DNA]</scope>
    <source>
        <strain evidence="3">ATCC 14718 / DSM 1338 / JCM 2805 / NCIMB 9133 / AM1</strain>
    </source>
</reference>
<name>C5ATH8_METEA</name>
<dbReference type="SUPFAM" id="SSF100950">
    <property type="entry name" value="NagB/RpiA/CoA transferase-like"/>
    <property type="match status" value="1"/>
</dbReference>
<evidence type="ECO:0000313" key="3">
    <source>
        <dbReference type="Proteomes" id="UP000009081"/>
    </source>
</evidence>
<dbReference type="Gene3D" id="3.40.50.10420">
    <property type="entry name" value="NagB/RpiA/CoA transferase-like"/>
    <property type="match status" value="1"/>
</dbReference>
<gene>
    <name evidence="2" type="ordered locus">MexAM1_META1p2737</name>
</gene>
<dbReference type="AlphaFoldDB" id="C5ATH8"/>
<dbReference type="HOGENOM" id="CLU_090664_2_0_5"/>
<dbReference type="InterPro" id="IPR037171">
    <property type="entry name" value="NagB/RpiA_transferase-like"/>
</dbReference>
<sequence>MVPSEPDEEGERRVSARETILGRLKANRPAGDFPLPEVPTFAPLVGDDLVAEFAERLGKMGGRVERAGSPSDPFAPVRARLDGAAVIASAVPEFSGNRDLAGVAKPTEVNDVDVAVVRARFGVAETGSVLFTQDDLIVNAVAYLAQHLIVLLDPADILVNIQAAYKRPDFGQAAYAVLHTGPSATADIEGVLIHGAQGVRSLTVLLLQRKKQAA</sequence>
<dbReference type="STRING" id="272630.MexAM1_META1p2737"/>
<proteinExistence type="predicted"/>
<dbReference type="PANTHER" id="PTHR43682:SF1">
    <property type="entry name" value="LACTATE UTILIZATION PROTEIN C"/>
    <property type="match status" value="1"/>
</dbReference>
<organism evidence="2 3">
    <name type="scientific">Methylorubrum extorquens (strain ATCC 14718 / DSM 1338 / JCM 2805 / NCIMB 9133 / AM1)</name>
    <name type="common">Methylobacterium extorquens</name>
    <dbReference type="NCBI Taxonomy" id="272630"/>
    <lineage>
        <taxon>Bacteria</taxon>
        <taxon>Pseudomonadati</taxon>
        <taxon>Pseudomonadota</taxon>
        <taxon>Alphaproteobacteria</taxon>
        <taxon>Hyphomicrobiales</taxon>
        <taxon>Methylobacteriaceae</taxon>
        <taxon>Methylorubrum</taxon>
    </lineage>
</organism>
<dbReference type="EMBL" id="CP001510">
    <property type="protein sequence ID" value="ACS40502.1"/>
    <property type="molecule type" value="Genomic_DNA"/>
</dbReference>
<dbReference type="Proteomes" id="UP000009081">
    <property type="component" value="Chromosome"/>
</dbReference>
<accession>C5ATH8</accession>
<feature type="domain" description="LUD" evidence="1">
    <location>
        <begin position="108"/>
        <end position="207"/>
    </location>
</feature>
<keyword evidence="3" id="KW-1185">Reference proteome</keyword>
<dbReference type="InterPro" id="IPR003741">
    <property type="entry name" value="LUD_dom"/>
</dbReference>
<dbReference type="InterPro" id="IPR024185">
    <property type="entry name" value="FTHF_cligase-like_sf"/>
</dbReference>
<protein>
    <recommendedName>
        <fullName evidence="1">LUD domain-containing protein</fullName>
    </recommendedName>
</protein>
<dbReference type="PANTHER" id="PTHR43682">
    <property type="entry name" value="LACTATE UTILIZATION PROTEIN C"/>
    <property type="match status" value="1"/>
</dbReference>
<dbReference type="Pfam" id="PF02589">
    <property type="entry name" value="LUD_dom"/>
    <property type="match status" value="1"/>
</dbReference>